<proteinExistence type="predicted"/>
<accession>A0AAV2E9W2</accession>
<organism evidence="3 4">
    <name type="scientific">Linum trigynum</name>
    <dbReference type="NCBI Taxonomy" id="586398"/>
    <lineage>
        <taxon>Eukaryota</taxon>
        <taxon>Viridiplantae</taxon>
        <taxon>Streptophyta</taxon>
        <taxon>Embryophyta</taxon>
        <taxon>Tracheophyta</taxon>
        <taxon>Spermatophyta</taxon>
        <taxon>Magnoliopsida</taxon>
        <taxon>eudicotyledons</taxon>
        <taxon>Gunneridae</taxon>
        <taxon>Pentapetalae</taxon>
        <taxon>rosids</taxon>
        <taxon>fabids</taxon>
        <taxon>Malpighiales</taxon>
        <taxon>Linaceae</taxon>
        <taxon>Linum</taxon>
    </lineage>
</organism>
<reference evidence="3 4" key="1">
    <citation type="submission" date="2024-04" db="EMBL/GenBank/DDBJ databases">
        <authorList>
            <person name="Fracassetti M."/>
        </authorList>
    </citation>
    <scope>NUCLEOTIDE SEQUENCE [LARGE SCALE GENOMIC DNA]</scope>
</reference>
<dbReference type="Pfam" id="PF13963">
    <property type="entry name" value="Transpos_assoc"/>
    <property type="match status" value="1"/>
</dbReference>
<dbReference type="PANTHER" id="PTHR10775">
    <property type="entry name" value="OS08G0208400 PROTEIN"/>
    <property type="match status" value="1"/>
</dbReference>
<evidence type="ECO:0000313" key="3">
    <source>
        <dbReference type="EMBL" id="CAL1382669.1"/>
    </source>
</evidence>
<gene>
    <name evidence="3" type="ORF">LTRI10_LOCUS23984</name>
</gene>
<dbReference type="PANTHER" id="PTHR10775:SF182">
    <property type="entry name" value="TRANSPOSON, EN_SPM-LIKE, TRANSPOSASE-ASSOCIATED DOMAIN PROTEIN-RELATED"/>
    <property type="match status" value="1"/>
</dbReference>
<feature type="region of interest" description="Disordered" evidence="1">
    <location>
        <begin position="134"/>
        <end position="156"/>
    </location>
</feature>
<dbReference type="AlphaFoldDB" id="A0AAV2E9W2"/>
<dbReference type="InterPro" id="IPR029480">
    <property type="entry name" value="Transpos_assoc"/>
</dbReference>
<evidence type="ECO:0000256" key="1">
    <source>
        <dbReference type="SAM" id="MobiDB-lite"/>
    </source>
</evidence>
<dbReference type="Proteomes" id="UP001497516">
    <property type="component" value="Chromosome 4"/>
</dbReference>
<sequence length="268" mass="30478">MDKSWMKKHRTSNEYKDGVQLFLDYAFQNASQGAKILYPCINFVNVYAQTCEDIRVKLICDGILRGYTTWVFHGEDLCSPQASDVATSSSPWANVLATEKLSTPIQSNPAMRADLAGLFRDVFHREDLVNNEPTCEQDGNVLEDSDEENDGDEVRDGLLSNTDGIEDLIKYANEELYSGCKTFSKLLFLMHLYHLKVHNDWTAKSFTMLLELLLQAFPEGISLTKSHYDAKKVVKKLGLDYVKIEACPNDYSLYWNSTKEVVSCYDFS</sequence>
<evidence type="ECO:0000313" key="4">
    <source>
        <dbReference type="Proteomes" id="UP001497516"/>
    </source>
</evidence>
<name>A0AAV2E9W2_9ROSI</name>
<feature type="compositionally biased region" description="Acidic residues" evidence="1">
    <location>
        <begin position="141"/>
        <end position="153"/>
    </location>
</feature>
<keyword evidence="4" id="KW-1185">Reference proteome</keyword>
<feature type="domain" description="Transposase-associated" evidence="2">
    <location>
        <begin position="3"/>
        <end position="75"/>
    </location>
</feature>
<dbReference type="EMBL" id="OZ034817">
    <property type="protein sequence ID" value="CAL1382669.1"/>
    <property type="molecule type" value="Genomic_DNA"/>
</dbReference>
<evidence type="ECO:0000259" key="2">
    <source>
        <dbReference type="Pfam" id="PF13963"/>
    </source>
</evidence>
<protein>
    <recommendedName>
        <fullName evidence="2">Transposase-associated domain-containing protein</fullName>
    </recommendedName>
</protein>